<dbReference type="RefSeq" id="WP_197713768.1">
    <property type="nucleotide sequence ID" value="NZ_AP018558.1"/>
</dbReference>
<evidence type="ECO:0000313" key="1">
    <source>
        <dbReference type="EMBL" id="BBD77004.1"/>
    </source>
</evidence>
<keyword evidence="2" id="KW-1185">Reference proteome</keyword>
<protein>
    <submittedName>
        <fullName evidence="1">DUF839 domain-containing protein</fullName>
    </submittedName>
</protein>
<proteinExistence type="predicted"/>
<evidence type="ECO:0000313" key="2">
    <source>
        <dbReference type="Proteomes" id="UP000262004"/>
    </source>
</evidence>
<dbReference type="Pfam" id="PF05787">
    <property type="entry name" value="PhoX"/>
    <property type="match status" value="1"/>
</dbReference>
<dbReference type="InterPro" id="IPR011042">
    <property type="entry name" value="6-blade_b-propeller_TolB-like"/>
</dbReference>
<dbReference type="AlphaFoldDB" id="A0A2Z6DX03"/>
<dbReference type="EMBL" id="AP018558">
    <property type="protein sequence ID" value="BBD77004.1"/>
    <property type="molecule type" value="Genomic_DNA"/>
</dbReference>
<gene>
    <name evidence="1" type="ORF">HPTL_0736</name>
</gene>
<dbReference type="KEGG" id="htl:HPTL_0736"/>
<dbReference type="InterPro" id="IPR008557">
    <property type="entry name" value="PhoX"/>
</dbReference>
<dbReference type="Proteomes" id="UP000262004">
    <property type="component" value="Chromosome"/>
</dbReference>
<sequence length="676" mass="74098">MKAYDEPLSNDSTNPTFHEIAACVMEKRRALLKGAVGSALLALFAPWTNAATARGTAAALPGAPQRVSNTSTLLAPFGPSIPTHSEDRVTVMPGFKIRAILPWGDPLTHPNAHFKPDGSNTAAEQAQQIGDNHDGMHLFPFPGKSDEGLLALNHEYTNLEYLYPADFLPQATLSEEKANKAIAAHGVSIIHLRRGPNGWDKVPESRYHRRITGATPCALTGPAAGHPLLQTQDDPSGRLVLGTLNNCAHGVTPWGTYLTCEENFNGYFGNGNPNDPMHKRYGIANGFGYRWHEAIPRFDVARTPNEPNRFGWVVEIDPFDPESTPKKRTALGRFKHENAAVTLAKDGRVVVYMGDDERFEYLYKFVSRKPFDPTNPEANRDLLDDGDLFVAEFTSNDTGNGRLLGRWHLLSRANPKIASDPRFPTDAEVLIFTRAAADVAGATKMDRPEWIAIHPTSGEVFVTLTNNSKRQADAVDAANPRAPNFWGQIVRWQEAGNDAAATEFAWDFFVIAGNPAVYPETDPRAGSINVTRENMFNSPDGLAFDRMGRLWIQTDGNYSNRGEFAGQGNNQMLVADPNTGEIRRFLVGPSGCEITGITFSPDGRTMFINIQHPGEAEGHPRAPGFPAEMLNTVLNQQPTLFSDWPHSQFPEITGGRPRSATLVIEREDGAPIFGAA</sequence>
<dbReference type="Gene3D" id="2.120.10.30">
    <property type="entry name" value="TolB, C-terminal domain"/>
    <property type="match status" value="1"/>
</dbReference>
<accession>A0A2Z6DX03</accession>
<name>A0A2Z6DX03_HYDTE</name>
<dbReference type="PANTHER" id="PTHR35399:SF2">
    <property type="entry name" value="DUF839 DOMAIN-CONTAINING PROTEIN"/>
    <property type="match status" value="1"/>
</dbReference>
<reference evidence="1 2" key="1">
    <citation type="submission" date="2018-04" db="EMBL/GenBank/DDBJ databases">
        <title>Complete genome sequence of Hydrogenophilus thermoluteolus TH-1.</title>
        <authorList>
            <person name="Arai H."/>
        </authorList>
    </citation>
    <scope>NUCLEOTIDE SEQUENCE [LARGE SCALE GENOMIC DNA]</scope>
    <source>
        <strain evidence="1 2">TH-1</strain>
    </source>
</reference>
<dbReference type="SUPFAM" id="SSF63829">
    <property type="entry name" value="Calcium-dependent phosphotriesterase"/>
    <property type="match status" value="1"/>
</dbReference>
<organism evidence="1 2">
    <name type="scientific">Hydrogenophilus thermoluteolus</name>
    <name type="common">Pseudomonas hydrogenothermophila</name>
    <dbReference type="NCBI Taxonomy" id="297"/>
    <lineage>
        <taxon>Bacteria</taxon>
        <taxon>Pseudomonadati</taxon>
        <taxon>Pseudomonadota</taxon>
        <taxon>Hydrogenophilia</taxon>
        <taxon>Hydrogenophilales</taxon>
        <taxon>Hydrogenophilaceae</taxon>
        <taxon>Hydrogenophilus</taxon>
    </lineage>
</organism>
<dbReference type="PANTHER" id="PTHR35399">
    <property type="entry name" value="SLR8030 PROTEIN"/>
    <property type="match status" value="1"/>
</dbReference>